<reference evidence="3" key="2">
    <citation type="journal article" date="2008" name="Nucleic Acids Res.">
        <title>The rice annotation project database (RAP-DB): 2008 update.</title>
        <authorList>
            <consortium name="The rice annotation project (RAP)"/>
        </authorList>
    </citation>
    <scope>GENOME REANNOTATION</scope>
    <source>
        <strain evidence="3">cv. Nipponbare</strain>
    </source>
</reference>
<evidence type="ECO:0000313" key="3">
    <source>
        <dbReference type="Proteomes" id="UP000000763"/>
    </source>
</evidence>
<accession>Q69LI1</accession>
<feature type="region of interest" description="Disordered" evidence="1">
    <location>
        <begin position="14"/>
        <end position="48"/>
    </location>
</feature>
<feature type="region of interest" description="Disordered" evidence="1">
    <location>
        <begin position="65"/>
        <end position="125"/>
    </location>
</feature>
<proteinExistence type="predicted"/>
<feature type="compositionally biased region" description="Low complexity" evidence="1">
    <location>
        <begin position="71"/>
        <end position="85"/>
    </location>
</feature>
<feature type="compositionally biased region" description="Basic and acidic residues" evidence="1">
    <location>
        <begin position="31"/>
        <end position="42"/>
    </location>
</feature>
<dbReference type="Proteomes" id="UP000000763">
    <property type="component" value="Chromosome 9"/>
</dbReference>
<evidence type="ECO:0000256" key="1">
    <source>
        <dbReference type="SAM" id="MobiDB-lite"/>
    </source>
</evidence>
<evidence type="ECO:0000313" key="2">
    <source>
        <dbReference type="EMBL" id="BAD36449.1"/>
    </source>
</evidence>
<gene>
    <name evidence="2" type="primary">OSJNBa0024K20.15</name>
</gene>
<sequence length="186" mass="19766">MHIATSRDLLSLHAPVRPLAQPPGIPLNLAGDEHRRSSKGPDHPAQSIRIHRSRTLIASSFNQPEHAAARLPVESSSLESSSHPPEVSDPPIDSPIASAAINPSTTSGHLPIESGHQRFRSPPEVFDPPIKTSLIAAVLHLAPMPLPGHYKQATQCGAPPSRLYHGPPAGSDTTCYKTSPEIDIGS</sequence>
<feature type="region of interest" description="Disordered" evidence="1">
    <location>
        <begin position="163"/>
        <end position="186"/>
    </location>
</feature>
<protein>
    <submittedName>
        <fullName evidence="2">Uncharacterized protein</fullName>
    </submittedName>
</protein>
<dbReference type="EMBL" id="AP005837">
    <property type="protein sequence ID" value="BAD36449.1"/>
    <property type="molecule type" value="Genomic_DNA"/>
</dbReference>
<organism evidence="2 3">
    <name type="scientific">Oryza sativa subsp. japonica</name>
    <name type="common">Rice</name>
    <dbReference type="NCBI Taxonomy" id="39947"/>
    <lineage>
        <taxon>Eukaryota</taxon>
        <taxon>Viridiplantae</taxon>
        <taxon>Streptophyta</taxon>
        <taxon>Embryophyta</taxon>
        <taxon>Tracheophyta</taxon>
        <taxon>Spermatophyta</taxon>
        <taxon>Magnoliopsida</taxon>
        <taxon>Liliopsida</taxon>
        <taxon>Poales</taxon>
        <taxon>Poaceae</taxon>
        <taxon>BOP clade</taxon>
        <taxon>Oryzoideae</taxon>
        <taxon>Oryzeae</taxon>
        <taxon>Oryzinae</taxon>
        <taxon>Oryza</taxon>
        <taxon>Oryza sativa</taxon>
    </lineage>
</organism>
<name>Q69LI1_ORYSJ</name>
<reference evidence="3" key="1">
    <citation type="journal article" date="2005" name="Nature">
        <title>The map-based sequence of the rice genome.</title>
        <authorList>
            <consortium name="International rice genome sequencing project (IRGSP)"/>
            <person name="Matsumoto T."/>
            <person name="Wu J."/>
            <person name="Kanamori H."/>
            <person name="Katayose Y."/>
            <person name="Fujisawa M."/>
            <person name="Namiki N."/>
            <person name="Mizuno H."/>
            <person name="Yamamoto K."/>
            <person name="Antonio B.A."/>
            <person name="Baba T."/>
            <person name="Sakata K."/>
            <person name="Nagamura Y."/>
            <person name="Aoki H."/>
            <person name="Arikawa K."/>
            <person name="Arita K."/>
            <person name="Bito T."/>
            <person name="Chiden Y."/>
            <person name="Fujitsuka N."/>
            <person name="Fukunaka R."/>
            <person name="Hamada M."/>
            <person name="Harada C."/>
            <person name="Hayashi A."/>
            <person name="Hijishita S."/>
            <person name="Honda M."/>
            <person name="Hosokawa S."/>
            <person name="Ichikawa Y."/>
            <person name="Idonuma A."/>
            <person name="Iijima M."/>
            <person name="Ikeda M."/>
            <person name="Ikeno M."/>
            <person name="Ito K."/>
            <person name="Ito S."/>
            <person name="Ito T."/>
            <person name="Ito Y."/>
            <person name="Ito Y."/>
            <person name="Iwabuchi A."/>
            <person name="Kamiya K."/>
            <person name="Karasawa W."/>
            <person name="Kurita K."/>
            <person name="Katagiri S."/>
            <person name="Kikuta A."/>
            <person name="Kobayashi H."/>
            <person name="Kobayashi N."/>
            <person name="Machita K."/>
            <person name="Maehara T."/>
            <person name="Masukawa M."/>
            <person name="Mizubayashi T."/>
            <person name="Mukai Y."/>
            <person name="Nagasaki H."/>
            <person name="Nagata Y."/>
            <person name="Naito S."/>
            <person name="Nakashima M."/>
            <person name="Nakama Y."/>
            <person name="Nakamichi Y."/>
            <person name="Nakamura M."/>
            <person name="Meguro A."/>
            <person name="Negishi M."/>
            <person name="Ohta I."/>
            <person name="Ohta T."/>
            <person name="Okamoto M."/>
            <person name="Ono N."/>
            <person name="Saji S."/>
            <person name="Sakaguchi M."/>
            <person name="Sakai K."/>
            <person name="Shibata M."/>
            <person name="Shimokawa T."/>
            <person name="Song J."/>
            <person name="Takazaki Y."/>
            <person name="Terasawa K."/>
            <person name="Tsugane M."/>
            <person name="Tsuji K."/>
            <person name="Ueda S."/>
            <person name="Waki K."/>
            <person name="Yamagata H."/>
            <person name="Yamamoto M."/>
            <person name="Yamamoto S."/>
            <person name="Yamane H."/>
            <person name="Yoshiki S."/>
            <person name="Yoshihara R."/>
            <person name="Yukawa K."/>
            <person name="Zhong H."/>
            <person name="Yano M."/>
            <person name="Yuan Q."/>
            <person name="Ouyang S."/>
            <person name="Liu J."/>
            <person name="Jones K.M."/>
            <person name="Gansberger K."/>
            <person name="Moffat K."/>
            <person name="Hill J."/>
            <person name="Bera J."/>
            <person name="Fadrosh D."/>
            <person name="Jin S."/>
            <person name="Johri S."/>
            <person name="Kim M."/>
            <person name="Overton L."/>
            <person name="Reardon M."/>
            <person name="Tsitrin T."/>
            <person name="Vuong H."/>
            <person name="Weaver B."/>
            <person name="Ciecko A."/>
            <person name="Tallon L."/>
            <person name="Jackson J."/>
            <person name="Pai G."/>
            <person name="Aken S.V."/>
            <person name="Utterback T."/>
            <person name="Reidmuller S."/>
            <person name="Feldblyum T."/>
            <person name="Hsiao J."/>
            <person name="Zismann V."/>
            <person name="Iobst S."/>
            <person name="de Vazeille A.R."/>
            <person name="Buell C.R."/>
            <person name="Ying K."/>
            <person name="Li Y."/>
            <person name="Lu T."/>
            <person name="Huang Y."/>
            <person name="Zhao Q."/>
            <person name="Feng Q."/>
            <person name="Zhang L."/>
            <person name="Zhu J."/>
            <person name="Weng Q."/>
            <person name="Mu J."/>
            <person name="Lu Y."/>
            <person name="Fan D."/>
            <person name="Liu Y."/>
            <person name="Guan J."/>
            <person name="Zhang Y."/>
            <person name="Yu S."/>
            <person name="Liu X."/>
            <person name="Zhang Y."/>
            <person name="Hong G."/>
            <person name="Han B."/>
            <person name="Choisne N."/>
            <person name="Demange N."/>
            <person name="Orjeda G."/>
            <person name="Samain S."/>
            <person name="Cattolico L."/>
            <person name="Pelletier E."/>
            <person name="Couloux A."/>
            <person name="Segurens B."/>
            <person name="Wincker P."/>
            <person name="D'Hont A."/>
            <person name="Scarpelli C."/>
            <person name="Weissenbach J."/>
            <person name="Salanoubat M."/>
            <person name="Quetier F."/>
            <person name="Yu Y."/>
            <person name="Kim H.R."/>
            <person name="Rambo T."/>
            <person name="Currie J."/>
            <person name="Collura K."/>
            <person name="Luo M."/>
            <person name="Yang T."/>
            <person name="Ammiraju J.S.S."/>
            <person name="Engler F."/>
            <person name="Soderlund C."/>
            <person name="Wing R.A."/>
            <person name="Palmer L.E."/>
            <person name="de la Bastide M."/>
            <person name="Spiegel L."/>
            <person name="Nascimento L."/>
            <person name="Zutavern T."/>
            <person name="O'Shaughnessy A."/>
            <person name="Dike S."/>
            <person name="Dedhia N."/>
            <person name="Preston R."/>
            <person name="Balija V."/>
            <person name="McCombie W.R."/>
            <person name="Chow T."/>
            <person name="Chen H."/>
            <person name="Chung M."/>
            <person name="Chen C."/>
            <person name="Shaw J."/>
            <person name="Wu H."/>
            <person name="Hsiao K."/>
            <person name="Chao Y."/>
            <person name="Chu M."/>
            <person name="Cheng C."/>
            <person name="Hour A."/>
            <person name="Lee P."/>
            <person name="Lin S."/>
            <person name="Lin Y."/>
            <person name="Liou J."/>
            <person name="Liu S."/>
            <person name="Hsing Y."/>
            <person name="Raghuvanshi S."/>
            <person name="Mohanty A."/>
            <person name="Bharti A.K."/>
            <person name="Gaur A."/>
            <person name="Gupta V."/>
            <person name="Kumar D."/>
            <person name="Ravi V."/>
            <person name="Vij S."/>
            <person name="Kapur A."/>
            <person name="Khurana P."/>
            <person name="Khurana P."/>
            <person name="Khurana J.P."/>
            <person name="Tyagi A.K."/>
            <person name="Gaikwad K."/>
            <person name="Singh A."/>
            <person name="Dalal V."/>
            <person name="Srivastava S."/>
            <person name="Dixit A."/>
            <person name="Pal A.K."/>
            <person name="Ghazi I.A."/>
            <person name="Yadav M."/>
            <person name="Pandit A."/>
            <person name="Bhargava A."/>
            <person name="Sureshbabu K."/>
            <person name="Batra K."/>
            <person name="Sharma T.R."/>
            <person name="Mohapatra T."/>
            <person name="Singh N.K."/>
            <person name="Messing J."/>
            <person name="Nelson A.B."/>
            <person name="Fuks G."/>
            <person name="Kavchok S."/>
            <person name="Keizer G."/>
            <person name="Linton E."/>
            <person name="Llaca V."/>
            <person name="Song R."/>
            <person name="Tanyolac B."/>
            <person name="Young S."/>
            <person name="Ho-Il K."/>
            <person name="Hahn J.H."/>
            <person name="Sangsakoo G."/>
            <person name="Vanavichit A."/>
            <person name="de Mattos Luiz.A.T."/>
            <person name="Zimmer P.D."/>
            <person name="Malone G."/>
            <person name="Dellagostin O."/>
            <person name="de Oliveira A.C."/>
            <person name="Bevan M."/>
            <person name="Bancroft I."/>
            <person name="Minx P."/>
            <person name="Cordum H."/>
            <person name="Wilson R."/>
            <person name="Cheng Z."/>
            <person name="Jin W."/>
            <person name="Jiang J."/>
            <person name="Leong S.A."/>
            <person name="Iwama H."/>
            <person name="Gojobori T."/>
            <person name="Itoh T."/>
            <person name="Niimura Y."/>
            <person name="Fujii Y."/>
            <person name="Habara T."/>
            <person name="Sakai H."/>
            <person name="Sato Y."/>
            <person name="Wilson G."/>
            <person name="Kumar K."/>
            <person name="McCouch S."/>
            <person name="Juretic N."/>
            <person name="Hoen D."/>
            <person name="Wright S."/>
            <person name="Bruskiewich R."/>
            <person name="Bureau T."/>
            <person name="Miyao A."/>
            <person name="Hirochika H."/>
            <person name="Nishikawa T."/>
            <person name="Kadowaki K."/>
            <person name="Sugiura M."/>
            <person name="Burr B."/>
            <person name="Sasaki T."/>
        </authorList>
    </citation>
    <scope>NUCLEOTIDE SEQUENCE [LARGE SCALE GENOMIC DNA]</scope>
    <source>
        <strain evidence="3">cv. Nipponbare</strain>
    </source>
</reference>
<dbReference type="AlphaFoldDB" id="Q69LI1"/>